<gene>
    <name evidence="4" type="ORF">GCM10023338_19460</name>
</gene>
<dbReference type="CDD" id="cd01285">
    <property type="entry name" value="nucleoside_deaminase"/>
    <property type="match status" value="1"/>
</dbReference>
<dbReference type="SUPFAM" id="SSF53927">
    <property type="entry name" value="Cytidine deaminase-like"/>
    <property type="match status" value="1"/>
</dbReference>
<evidence type="ECO:0000313" key="5">
    <source>
        <dbReference type="Proteomes" id="UP001500631"/>
    </source>
</evidence>
<dbReference type="EMBL" id="BAABKE010000007">
    <property type="protein sequence ID" value="GAA5102367.1"/>
    <property type="molecule type" value="Genomic_DNA"/>
</dbReference>
<keyword evidence="5" id="KW-1185">Reference proteome</keyword>
<accession>A0ABP9N1C7</accession>
<proteinExistence type="predicted"/>
<reference evidence="5" key="1">
    <citation type="journal article" date="2019" name="Int. J. Syst. Evol. Microbiol.">
        <title>The Global Catalogue of Microorganisms (GCM) 10K type strain sequencing project: providing services to taxonomists for standard genome sequencing and annotation.</title>
        <authorList>
            <consortium name="The Broad Institute Genomics Platform"/>
            <consortium name="The Broad Institute Genome Sequencing Center for Infectious Disease"/>
            <person name="Wu L."/>
            <person name="Ma J."/>
        </authorList>
    </citation>
    <scope>NUCLEOTIDE SEQUENCE [LARGE SCALE GENOMIC DNA]</scope>
    <source>
        <strain evidence="5">JCM 18424</strain>
    </source>
</reference>
<evidence type="ECO:0000256" key="1">
    <source>
        <dbReference type="ARBA" id="ARBA00022723"/>
    </source>
</evidence>
<name>A0ABP9N1C7_9GAMM</name>
<dbReference type="InterPro" id="IPR016192">
    <property type="entry name" value="APOBEC/CMP_deaminase_Zn-bd"/>
</dbReference>
<dbReference type="PROSITE" id="PS00903">
    <property type="entry name" value="CYT_DCMP_DEAMINASES_1"/>
    <property type="match status" value="1"/>
</dbReference>
<dbReference type="Proteomes" id="UP001500631">
    <property type="component" value="Unassembled WGS sequence"/>
</dbReference>
<dbReference type="RefSeq" id="WP_077926501.1">
    <property type="nucleotide sequence ID" value="NZ_BAABKE010000007.1"/>
</dbReference>
<dbReference type="InterPro" id="IPR016193">
    <property type="entry name" value="Cytidine_deaminase-like"/>
</dbReference>
<dbReference type="PROSITE" id="PS51747">
    <property type="entry name" value="CYT_DCMP_DEAMINASES_2"/>
    <property type="match status" value="1"/>
</dbReference>
<comment type="caution">
    <text evidence="4">The sequence shown here is derived from an EMBL/GenBank/DDBJ whole genome shotgun (WGS) entry which is preliminary data.</text>
</comment>
<sequence length="153" mass="16630">MHHHYLKLSIELAAENVKAGGQPFGSVIVKEGKIIATGVNHIARDNDPTAHAELVAIRAAGQALNNPDLSGCVVYASGEPCPMCQAAMFMAGIHEVYYAYSSEDGAPFGFSTEYASTELQKTPQNRTNLTYVYMPETQQSPNIFDLWVKHAQG</sequence>
<evidence type="ECO:0000259" key="3">
    <source>
        <dbReference type="PROSITE" id="PS51747"/>
    </source>
</evidence>
<dbReference type="Pfam" id="PF00383">
    <property type="entry name" value="dCMP_cyt_deam_1"/>
    <property type="match status" value="1"/>
</dbReference>
<dbReference type="InterPro" id="IPR002125">
    <property type="entry name" value="CMP_dCMP_dom"/>
</dbReference>
<dbReference type="Gene3D" id="3.40.140.10">
    <property type="entry name" value="Cytidine Deaminase, domain 2"/>
    <property type="match status" value="1"/>
</dbReference>
<dbReference type="PANTHER" id="PTHR11079:SF161">
    <property type="entry name" value="CMP_DCMP-TYPE DEAMINASE DOMAIN-CONTAINING PROTEIN"/>
    <property type="match status" value="1"/>
</dbReference>
<keyword evidence="2" id="KW-0862">Zinc</keyword>
<evidence type="ECO:0000313" key="4">
    <source>
        <dbReference type="EMBL" id="GAA5102367.1"/>
    </source>
</evidence>
<keyword evidence="1" id="KW-0479">Metal-binding</keyword>
<feature type="domain" description="CMP/dCMP-type deaminase" evidence="3">
    <location>
        <begin position="1"/>
        <end position="113"/>
    </location>
</feature>
<evidence type="ECO:0000256" key="2">
    <source>
        <dbReference type="ARBA" id="ARBA00022833"/>
    </source>
</evidence>
<organism evidence="4 5">
    <name type="scientific">Wohlfahrtiimonas larvae</name>
    <dbReference type="NCBI Taxonomy" id="1157986"/>
    <lineage>
        <taxon>Bacteria</taxon>
        <taxon>Pseudomonadati</taxon>
        <taxon>Pseudomonadota</taxon>
        <taxon>Gammaproteobacteria</taxon>
        <taxon>Cardiobacteriales</taxon>
        <taxon>Ignatzschineriaceae</taxon>
        <taxon>Wohlfahrtiimonas</taxon>
    </lineage>
</organism>
<protein>
    <submittedName>
        <fullName evidence="4">Nucleoside deaminase</fullName>
    </submittedName>
</protein>
<dbReference type="PANTHER" id="PTHR11079">
    <property type="entry name" value="CYTOSINE DEAMINASE FAMILY MEMBER"/>
    <property type="match status" value="1"/>
</dbReference>